<evidence type="ECO:0000256" key="1">
    <source>
        <dbReference type="SAM" id="Phobius"/>
    </source>
</evidence>
<sequence>MKNKYSIIRFILGILIIILSISILIDANNTKIIIPFILICLGIFQFFNGLYFYKQNKKLDGLLIFLSSIFIFAIVFKILTL</sequence>
<organism evidence="2 3">
    <name type="scientific">Clostridium tyrobutyricum DIVETGP</name>
    <dbReference type="NCBI Taxonomy" id="1408889"/>
    <lineage>
        <taxon>Bacteria</taxon>
        <taxon>Bacillati</taxon>
        <taxon>Bacillota</taxon>
        <taxon>Clostridia</taxon>
        <taxon>Eubacteriales</taxon>
        <taxon>Clostridiaceae</taxon>
        <taxon>Clostridium</taxon>
    </lineage>
</organism>
<evidence type="ECO:0000313" key="3">
    <source>
        <dbReference type="Proteomes" id="UP000019482"/>
    </source>
</evidence>
<comment type="caution">
    <text evidence="2">The sequence shown here is derived from an EMBL/GenBank/DDBJ whole genome shotgun (WGS) entry which is preliminary data.</text>
</comment>
<dbReference type="EMBL" id="CBXI010000034">
    <property type="protein sequence ID" value="CDL91824.1"/>
    <property type="molecule type" value="Genomic_DNA"/>
</dbReference>
<proteinExistence type="predicted"/>
<accession>W6N8N9</accession>
<protein>
    <recommendedName>
        <fullName evidence="4">DUF3953 domain-containing protein</fullName>
    </recommendedName>
</protein>
<keyword evidence="1" id="KW-0812">Transmembrane</keyword>
<keyword evidence="3" id="KW-1185">Reference proteome</keyword>
<dbReference type="AlphaFoldDB" id="W6N8N9"/>
<name>W6N8N9_CLOTY</name>
<evidence type="ECO:0008006" key="4">
    <source>
        <dbReference type="Google" id="ProtNLM"/>
    </source>
</evidence>
<evidence type="ECO:0000313" key="2">
    <source>
        <dbReference type="EMBL" id="CDL91824.1"/>
    </source>
</evidence>
<feature type="transmembrane region" description="Helical" evidence="1">
    <location>
        <begin position="7"/>
        <end position="26"/>
    </location>
</feature>
<reference evidence="2 3" key="1">
    <citation type="journal article" date="2015" name="Genome Announc.">
        <title>Draft Genome Sequence of Clostridium tyrobutyricum Strain DIVETGP, Isolated from Cow's Milk for Grana Padano Production.</title>
        <authorList>
            <person name="Soggiu A."/>
            <person name="Piras C."/>
            <person name="Gaiarsa S."/>
            <person name="Sassera D."/>
            <person name="Roncada P."/>
            <person name="Bendixen E."/>
            <person name="Brasca M."/>
            <person name="Bonizzi L."/>
        </authorList>
    </citation>
    <scope>NUCLEOTIDE SEQUENCE [LARGE SCALE GENOMIC DNA]</scope>
    <source>
        <strain evidence="2 3">DIVETGP</strain>
    </source>
</reference>
<keyword evidence="1" id="KW-1133">Transmembrane helix</keyword>
<dbReference type="Proteomes" id="UP000019482">
    <property type="component" value="Unassembled WGS sequence"/>
</dbReference>
<keyword evidence="1" id="KW-0472">Membrane</keyword>
<feature type="transmembrane region" description="Helical" evidence="1">
    <location>
        <begin position="59"/>
        <end position="79"/>
    </location>
</feature>
<gene>
    <name evidence="2" type="ORF">CTDIVETGP_1894</name>
</gene>
<feature type="transmembrane region" description="Helical" evidence="1">
    <location>
        <begin position="32"/>
        <end position="52"/>
    </location>
</feature>